<proteinExistence type="inferred from homology"/>
<comment type="similarity">
    <text evidence="2 4">Belongs to the pyridoxal phosphate-binding protein YggS/PROSC family.</text>
</comment>
<dbReference type="InterPro" id="IPR029066">
    <property type="entry name" value="PLP-binding_barrel"/>
</dbReference>
<accession>A0A4V2X9W2</accession>
<dbReference type="OrthoDB" id="9804072at2"/>
<feature type="modified residue" description="N6-(pyridoxal phosphate)lysine" evidence="2 3">
    <location>
        <position position="27"/>
    </location>
</feature>
<dbReference type="Gene3D" id="3.20.20.10">
    <property type="entry name" value="Alanine racemase"/>
    <property type="match status" value="1"/>
</dbReference>
<dbReference type="GO" id="GO:0030170">
    <property type="term" value="F:pyridoxal phosphate binding"/>
    <property type="evidence" value="ECO:0007669"/>
    <property type="project" value="UniProtKB-UniRule"/>
</dbReference>
<dbReference type="EMBL" id="SMJU01000006">
    <property type="protein sequence ID" value="TDB65315.1"/>
    <property type="molecule type" value="Genomic_DNA"/>
</dbReference>
<evidence type="ECO:0000256" key="4">
    <source>
        <dbReference type="RuleBase" id="RU004514"/>
    </source>
</evidence>
<dbReference type="PIRSF" id="PIRSF004848">
    <property type="entry name" value="YBL036c_PLPDEIII"/>
    <property type="match status" value="1"/>
</dbReference>
<dbReference type="AlphaFoldDB" id="A0A4V2X9W2"/>
<comment type="cofactor">
    <cofactor evidence="3">
        <name>pyridoxal 5'-phosphate</name>
        <dbReference type="ChEBI" id="CHEBI:597326"/>
    </cofactor>
</comment>
<dbReference type="CDD" id="cd00635">
    <property type="entry name" value="PLPDE_III_YBL036c_like"/>
    <property type="match status" value="1"/>
</dbReference>
<evidence type="ECO:0000256" key="1">
    <source>
        <dbReference type="ARBA" id="ARBA00022898"/>
    </source>
</evidence>
<dbReference type="PANTHER" id="PTHR10146">
    <property type="entry name" value="PROLINE SYNTHETASE CO-TRANSCRIBED BACTERIAL HOMOLOG PROTEIN"/>
    <property type="match status" value="1"/>
</dbReference>
<keyword evidence="1 2" id="KW-0663">Pyridoxal phosphate</keyword>
<evidence type="ECO:0000313" key="7">
    <source>
        <dbReference type="Proteomes" id="UP000295706"/>
    </source>
</evidence>
<reference evidence="6 7" key="1">
    <citation type="submission" date="2019-02" db="EMBL/GenBank/DDBJ databases">
        <title>Arundinibacter roseus gen. nov., sp. nov., a new member of the family Cytophagaceae.</title>
        <authorList>
            <person name="Szuroczki S."/>
            <person name="Khayer B."/>
            <person name="Sproer C."/>
            <person name="Toumi M."/>
            <person name="Szabo A."/>
            <person name="Felfoldi T."/>
            <person name="Schumann P."/>
            <person name="Toth E."/>
        </authorList>
    </citation>
    <scope>NUCLEOTIDE SEQUENCE [LARGE SCALE GENOMIC DNA]</scope>
    <source>
        <strain evidence="6 7">DMA-k-7a</strain>
    </source>
</reference>
<dbReference type="HAMAP" id="MF_02087">
    <property type="entry name" value="PLP_homeostasis"/>
    <property type="match status" value="1"/>
</dbReference>
<dbReference type="InterPro" id="IPR001608">
    <property type="entry name" value="Ala_racemase_N"/>
</dbReference>
<evidence type="ECO:0000256" key="2">
    <source>
        <dbReference type="HAMAP-Rule" id="MF_02087"/>
    </source>
</evidence>
<protein>
    <recommendedName>
        <fullName evidence="2">Pyridoxal phosphate homeostasis protein</fullName>
        <shortName evidence="2">PLP homeostasis protein</shortName>
    </recommendedName>
</protein>
<name>A0A4V2X9W2_9BACT</name>
<dbReference type="Proteomes" id="UP000295706">
    <property type="component" value="Unassembled WGS sequence"/>
</dbReference>
<comment type="function">
    <text evidence="2">Pyridoxal 5'-phosphate (PLP)-binding protein, which is involved in PLP homeostasis.</text>
</comment>
<sequence length="222" mass="25085">MDTFIKENILQVNSQLGTKTKLIAVTKTKPVEVLMQAYQAGCTRFGENKVQEMTDKYEALPKDIDWHMIGHLQTNKVKYIAPFVALIHSVDSLKLLSEINKQALKNNRVISCLLQIYIAKEDTKFGLSEEEAIQLLQSPDFENLKNIQIVGLMGMATDTDNQEQIRAEFRSLRAFFESLREWSHPRVSMAELSMGMSGDFPIAVEEGSTLVRVGSAIFGKRN</sequence>
<dbReference type="PROSITE" id="PS01211">
    <property type="entry name" value="UPF0001"/>
    <property type="match status" value="1"/>
</dbReference>
<dbReference type="FunFam" id="3.20.20.10:FF:000018">
    <property type="entry name" value="Pyridoxal phosphate homeostasis protein"/>
    <property type="match status" value="1"/>
</dbReference>
<comment type="caution">
    <text evidence="6">The sequence shown here is derived from an EMBL/GenBank/DDBJ whole genome shotgun (WGS) entry which is preliminary data.</text>
</comment>
<keyword evidence="7" id="KW-1185">Reference proteome</keyword>
<dbReference type="RefSeq" id="WP_132117669.1">
    <property type="nucleotide sequence ID" value="NZ_SMJU01000006.1"/>
</dbReference>
<evidence type="ECO:0000259" key="5">
    <source>
        <dbReference type="Pfam" id="PF01168"/>
    </source>
</evidence>
<dbReference type="Pfam" id="PF01168">
    <property type="entry name" value="Ala_racemase_N"/>
    <property type="match status" value="1"/>
</dbReference>
<feature type="domain" description="Alanine racemase N-terminal" evidence="5">
    <location>
        <begin position="5"/>
        <end position="220"/>
    </location>
</feature>
<dbReference type="PANTHER" id="PTHR10146:SF14">
    <property type="entry name" value="PYRIDOXAL PHOSPHATE HOMEOSTASIS PROTEIN"/>
    <property type="match status" value="1"/>
</dbReference>
<gene>
    <name evidence="6" type="ORF">EZE20_11495</name>
</gene>
<dbReference type="SUPFAM" id="SSF51419">
    <property type="entry name" value="PLP-binding barrel"/>
    <property type="match status" value="1"/>
</dbReference>
<organism evidence="6 7">
    <name type="scientific">Arundinibacter roseus</name>
    <dbReference type="NCBI Taxonomy" id="2070510"/>
    <lineage>
        <taxon>Bacteria</taxon>
        <taxon>Pseudomonadati</taxon>
        <taxon>Bacteroidota</taxon>
        <taxon>Cytophagia</taxon>
        <taxon>Cytophagales</taxon>
        <taxon>Spirosomataceae</taxon>
        <taxon>Arundinibacter</taxon>
    </lineage>
</organism>
<dbReference type="NCBIfam" id="TIGR00044">
    <property type="entry name" value="YggS family pyridoxal phosphate-dependent enzyme"/>
    <property type="match status" value="1"/>
</dbReference>
<evidence type="ECO:0000256" key="3">
    <source>
        <dbReference type="PIRSR" id="PIRSR004848-1"/>
    </source>
</evidence>
<dbReference type="InterPro" id="IPR011078">
    <property type="entry name" value="PyrdxlP_homeostasis"/>
</dbReference>
<evidence type="ECO:0000313" key="6">
    <source>
        <dbReference type="EMBL" id="TDB65315.1"/>
    </source>
</evidence>